<accession>K1URJ6</accession>
<feature type="non-terminal residue" evidence="1">
    <location>
        <position position="53"/>
    </location>
</feature>
<protein>
    <submittedName>
        <fullName evidence="1">Uncharacterized protein</fullName>
    </submittedName>
</protein>
<evidence type="ECO:0000313" key="1">
    <source>
        <dbReference type="EMBL" id="EKC74076.1"/>
    </source>
</evidence>
<organism evidence="1">
    <name type="scientific">human gut metagenome</name>
    <dbReference type="NCBI Taxonomy" id="408170"/>
    <lineage>
        <taxon>unclassified sequences</taxon>
        <taxon>metagenomes</taxon>
        <taxon>organismal metagenomes</taxon>
    </lineage>
</organism>
<gene>
    <name evidence="1" type="ORF">OBE_02066</name>
</gene>
<sequence>MTIVRKINTKNESEDTEMERKVRYDRKATDSFFSLGQHLLGFAIRINYTCHCH</sequence>
<name>K1URJ6_9ZZZZ</name>
<dbReference type="EMBL" id="AJWZ01001343">
    <property type="protein sequence ID" value="EKC74076.1"/>
    <property type="molecule type" value="Genomic_DNA"/>
</dbReference>
<comment type="caution">
    <text evidence="1">The sequence shown here is derived from an EMBL/GenBank/DDBJ whole genome shotgun (WGS) entry which is preliminary data.</text>
</comment>
<dbReference type="AlphaFoldDB" id="K1URJ6"/>
<reference evidence="1" key="1">
    <citation type="journal article" date="2013" name="Environ. Microbiol.">
        <title>Microbiota from the distal guts of lean and obese adolescents exhibit partial functional redundancy besides clear differences in community structure.</title>
        <authorList>
            <person name="Ferrer M."/>
            <person name="Ruiz A."/>
            <person name="Lanza F."/>
            <person name="Haange S.B."/>
            <person name="Oberbach A."/>
            <person name="Till H."/>
            <person name="Bargiela R."/>
            <person name="Campoy C."/>
            <person name="Segura M.T."/>
            <person name="Richter M."/>
            <person name="von Bergen M."/>
            <person name="Seifert J."/>
            <person name="Suarez A."/>
        </authorList>
    </citation>
    <scope>NUCLEOTIDE SEQUENCE</scope>
</reference>
<proteinExistence type="predicted"/>